<protein>
    <submittedName>
        <fullName evidence="1">Uncharacterized protein</fullName>
    </submittedName>
</protein>
<sequence length="128" mass="14675">MLEEFSISSLNETIDEATYIRHELNHLKEHIDLKFDVQTWKQVPPWADKTWKQFKSHSTKAINNNKSDTAIGTADVVKEQVDQNKENQHILAQATGEANDKTNLLELQATLIYVISRAEALFPQSAWI</sequence>
<accession>A0A1E7FIE2</accession>
<gene>
    <name evidence="1" type="ORF">FRACYDRAFT_238324</name>
</gene>
<dbReference type="EMBL" id="KV784357">
    <property type="protein sequence ID" value="OEU17894.1"/>
    <property type="molecule type" value="Genomic_DNA"/>
</dbReference>
<name>A0A1E7FIE2_9STRA</name>
<keyword evidence="2" id="KW-1185">Reference proteome</keyword>
<dbReference type="AlphaFoldDB" id="A0A1E7FIE2"/>
<dbReference type="Proteomes" id="UP000095751">
    <property type="component" value="Unassembled WGS sequence"/>
</dbReference>
<dbReference type="KEGG" id="fcy:FRACYDRAFT_238324"/>
<dbReference type="InParanoid" id="A0A1E7FIE2"/>
<proteinExistence type="predicted"/>
<evidence type="ECO:0000313" key="2">
    <source>
        <dbReference type="Proteomes" id="UP000095751"/>
    </source>
</evidence>
<reference evidence="1 2" key="1">
    <citation type="submission" date="2016-09" db="EMBL/GenBank/DDBJ databases">
        <title>Extensive genetic diversity and differential bi-allelic expression allows diatom success in the polar Southern Ocean.</title>
        <authorList>
            <consortium name="DOE Joint Genome Institute"/>
            <person name="Mock T."/>
            <person name="Otillar R.P."/>
            <person name="Strauss J."/>
            <person name="Dupont C."/>
            <person name="Frickenhaus S."/>
            <person name="Maumus F."/>
            <person name="Mcmullan M."/>
            <person name="Sanges R."/>
            <person name="Schmutz J."/>
            <person name="Toseland A."/>
            <person name="Valas R."/>
            <person name="Veluchamy A."/>
            <person name="Ward B.J."/>
            <person name="Allen A."/>
            <person name="Barry K."/>
            <person name="Falciatore A."/>
            <person name="Ferrante M."/>
            <person name="Fortunato A.E."/>
            <person name="Gloeckner G."/>
            <person name="Gruber A."/>
            <person name="Hipkin R."/>
            <person name="Janech M."/>
            <person name="Kroth P."/>
            <person name="Leese F."/>
            <person name="Lindquist E."/>
            <person name="Lyon B.R."/>
            <person name="Martin J."/>
            <person name="Mayer C."/>
            <person name="Parker M."/>
            <person name="Quesneville H."/>
            <person name="Raymond J."/>
            <person name="Uhlig C."/>
            <person name="Valentin K.U."/>
            <person name="Worden A.Z."/>
            <person name="Armbrust E.V."/>
            <person name="Bowler C."/>
            <person name="Green B."/>
            <person name="Moulton V."/>
            <person name="Van Oosterhout C."/>
            <person name="Grigoriev I."/>
        </authorList>
    </citation>
    <scope>NUCLEOTIDE SEQUENCE [LARGE SCALE GENOMIC DNA]</scope>
    <source>
        <strain evidence="1 2">CCMP1102</strain>
    </source>
</reference>
<evidence type="ECO:0000313" key="1">
    <source>
        <dbReference type="EMBL" id="OEU17894.1"/>
    </source>
</evidence>
<organism evidence="1 2">
    <name type="scientific">Fragilariopsis cylindrus CCMP1102</name>
    <dbReference type="NCBI Taxonomy" id="635003"/>
    <lineage>
        <taxon>Eukaryota</taxon>
        <taxon>Sar</taxon>
        <taxon>Stramenopiles</taxon>
        <taxon>Ochrophyta</taxon>
        <taxon>Bacillariophyta</taxon>
        <taxon>Bacillariophyceae</taxon>
        <taxon>Bacillariophycidae</taxon>
        <taxon>Bacillariales</taxon>
        <taxon>Bacillariaceae</taxon>
        <taxon>Fragilariopsis</taxon>
    </lineage>
</organism>